<evidence type="ECO:0000313" key="2">
    <source>
        <dbReference type="EMBL" id="ORZ17078.1"/>
    </source>
</evidence>
<comment type="caution">
    <text evidence="2">The sequence shown here is derived from an EMBL/GenBank/DDBJ whole genome shotgun (WGS) entry which is preliminary data.</text>
</comment>
<accession>A0A1X2IIB4</accession>
<evidence type="ECO:0000256" key="1">
    <source>
        <dbReference type="SAM" id="Phobius"/>
    </source>
</evidence>
<keyword evidence="3" id="KW-1185">Reference proteome</keyword>
<organism evidence="2 3">
    <name type="scientific">Absidia repens</name>
    <dbReference type="NCBI Taxonomy" id="90262"/>
    <lineage>
        <taxon>Eukaryota</taxon>
        <taxon>Fungi</taxon>
        <taxon>Fungi incertae sedis</taxon>
        <taxon>Mucoromycota</taxon>
        <taxon>Mucoromycotina</taxon>
        <taxon>Mucoromycetes</taxon>
        <taxon>Mucorales</taxon>
        <taxon>Cunninghamellaceae</taxon>
        <taxon>Absidia</taxon>
    </lineage>
</organism>
<gene>
    <name evidence="2" type="ORF">BCR42DRAFT_391881</name>
</gene>
<keyword evidence="1" id="KW-1133">Transmembrane helix</keyword>
<proteinExistence type="predicted"/>
<protein>
    <submittedName>
        <fullName evidence="2">Uncharacterized protein</fullName>
    </submittedName>
</protein>
<keyword evidence="1" id="KW-0812">Transmembrane</keyword>
<dbReference type="EMBL" id="MCGE01000010">
    <property type="protein sequence ID" value="ORZ17078.1"/>
    <property type="molecule type" value="Genomic_DNA"/>
</dbReference>
<sequence>MWKIEELGVDGFSAFNLTNRDNKHKNLQARFGRKVNVGQDIQKRIYKDFGDTSMVYIMQLAGTSALGKKAPGRIIVLALLVIPTTIIISYPVRLKSLRDHMYERT</sequence>
<reference evidence="2 3" key="1">
    <citation type="submission" date="2016-07" db="EMBL/GenBank/DDBJ databases">
        <title>Pervasive Adenine N6-methylation of Active Genes in Fungi.</title>
        <authorList>
            <consortium name="DOE Joint Genome Institute"/>
            <person name="Mondo S.J."/>
            <person name="Dannebaum R.O."/>
            <person name="Kuo R.C."/>
            <person name="Labutti K."/>
            <person name="Haridas S."/>
            <person name="Kuo A."/>
            <person name="Salamov A."/>
            <person name="Ahrendt S.R."/>
            <person name="Lipzen A."/>
            <person name="Sullivan W."/>
            <person name="Andreopoulos W.B."/>
            <person name="Clum A."/>
            <person name="Lindquist E."/>
            <person name="Daum C."/>
            <person name="Ramamoorthy G.K."/>
            <person name="Gryganskyi A."/>
            <person name="Culley D."/>
            <person name="Magnuson J.K."/>
            <person name="James T.Y."/>
            <person name="O'Malley M.A."/>
            <person name="Stajich J.E."/>
            <person name="Spatafora J.W."/>
            <person name="Visel A."/>
            <person name="Grigoriev I.V."/>
        </authorList>
    </citation>
    <scope>NUCLEOTIDE SEQUENCE [LARGE SCALE GENOMIC DNA]</scope>
    <source>
        <strain evidence="2 3">NRRL 1336</strain>
    </source>
</reference>
<name>A0A1X2IIB4_9FUNG</name>
<dbReference type="AlphaFoldDB" id="A0A1X2IIB4"/>
<feature type="transmembrane region" description="Helical" evidence="1">
    <location>
        <begin position="74"/>
        <end position="92"/>
    </location>
</feature>
<evidence type="ECO:0000313" key="3">
    <source>
        <dbReference type="Proteomes" id="UP000193560"/>
    </source>
</evidence>
<dbReference type="Proteomes" id="UP000193560">
    <property type="component" value="Unassembled WGS sequence"/>
</dbReference>
<keyword evidence="1" id="KW-0472">Membrane</keyword>